<keyword evidence="2" id="KW-1003">Cell membrane</keyword>
<feature type="transmembrane region" description="Helical" evidence="6">
    <location>
        <begin position="321"/>
        <end position="342"/>
    </location>
</feature>
<protein>
    <submittedName>
        <fullName evidence="8">MFS transporter</fullName>
    </submittedName>
</protein>
<dbReference type="Proteomes" id="UP000192591">
    <property type="component" value="Unassembled WGS sequence"/>
</dbReference>
<dbReference type="GO" id="GO:0022857">
    <property type="term" value="F:transmembrane transporter activity"/>
    <property type="evidence" value="ECO:0007669"/>
    <property type="project" value="InterPro"/>
</dbReference>
<feature type="transmembrane region" description="Helical" evidence="6">
    <location>
        <begin position="50"/>
        <end position="77"/>
    </location>
</feature>
<proteinExistence type="predicted"/>
<dbReference type="Pfam" id="PF07690">
    <property type="entry name" value="MFS_1"/>
    <property type="match status" value="1"/>
</dbReference>
<evidence type="ECO:0000256" key="3">
    <source>
        <dbReference type="ARBA" id="ARBA00022692"/>
    </source>
</evidence>
<dbReference type="PROSITE" id="PS50850">
    <property type="entry name" value="MFS"/>
    <property type="match status" value="1"/>
</dbReference>
<dbReference type="EMBL" id="MWIH01000007">
    <property type="protein sequence ID" value="OQO90311.1"/>
    <property type="molecule type" value="Genomic_DNA"/>
</dbReference>
<evidence type="ECO:0000313" key="8">
    <source>
        <dbReference type="EMBL" id="OQO90311.1"/>
    </source>
</evidence>
<name>A0A1V8ZZT9_SACPI</name>
<feature type="transmembrane region" description="Helical" evidence="6">
    <location>
        <begin position="225"/>
        <end position="247"/>
    </location>
</feature>
<feature type="transmembrane region" description="Helical" evidence="6">
    <location>
        <begin position="21"/>
        <end position="44"/>
    </location>
</feature>
<comment type="caution">
    <text evidence="8">The sequence shown here is derived from an EMBL/GenBank/DDBJ whole genome shotgun (WGS) entry which is preliminary data.</text>
</comment>
<keyword evidence="3 6" id="KW-0812">Transmembrane</keyword>
<evidence type="ECO:0000313" key="9">
    <source>
        <dbReference type="Proteomes" id="UP000192591"/>
    </source>
</evidence>
<evidence type="ECO:0000256" key="1">
    <source>
        <dbReference type="ARBA" id="ARBA00004651"/>
    </source>
</evidence>
<sequence length="424" mass="44222">MSPSHGLSRNTLFGDRNYRHLFGAQVIALFGTGLTTVALGLLAYDLAGAGAGAVLGTALAIKMVAYVVLAPVVGAVADRIPRRAWLVGSDAVRASVVLALPFVTEIWQVYVLIAVLQSASAAFTPTFQAVLPDLLPDESRYTRALSASQLASSMETLLSPVLAAVALSVLSFHWLFVGTSAGFVVSAVLVLTARLPRARPSTRTGLRERLAAGTRIFLATPRLRGVLALNLAVAGAGAVVVVNTVNYVRDALGRSEADVAWLLGAHGVGTMLVALTLPRVLDRVPERQVMLTGAAALCAGVCSAVALSTAQTGEWRWPVAVVAWMVSGSGAGLVLTPIGRVLRRCADEADRPALFAAQFSLSHACWLVSYPVAGWLVTAAGFTTGWLVLALLTLAGAVAATRLWPRHDLVAHDPGTEKGIALGS</sequence>
<comment type="subcellular location">
    <subcellularLocation>
        <location evidence="1">Cell membrane</location>
        <topology evidence="1">Multi-pass membrane protein</topology>
    </subcellularLocation>
</comment>
<dbReference type="GO" id="GO:0005886">
    <property type="term" value="C:plasma membrane"/>
    <property type="evidence" value="ECO:0007669"/>
    <property type="project" value="UniProtKB-SubCell"/>
</dbReference>
<reference evidence="8 9" key="1">
    <citation type="submission" date="2017-02" db="EMBL/GenBank/DDBJ databases">
        <title>Draft genome of Saccharomonospora sp. 154.</title>
        <authorList>
            <person name="Alonso-Carmona G.S."/>
            <person name="De La Haba R."/>
            <person name="Vera-Gargallo B."/>
            <person name="Sandoval-Trujillo A.H."/>
            <person name="Ramirez-Duran N."/>
            <person name="Ventosa A."/>
        </authorList>
    </citation>
    <scope>NUCLEOTIDE SEQUENCE [LARGE SCALE GENOMIC DNA]</scope>
    <source>
        <strain evidence="8 9">LRS4.154</strain>
    </source>
</reference>
<feature type="transmembrane region" description="Helical" evidence="6">
    <location>
        <begin position="259"/>
        <end position="277"/>
    </location>
</feature>
<dbReference type="RefSeq" id="WP_081193814.1">
    <property type="nucleotide sequence ID" value="NZ_MWIH01000007.1"/>
</dbReference>
<feature type="transmembrane region" description="Helical" evidence="6">
    <location>
        <begin position="379"/>
        <end position="400"/>
    </location>
</feature>
<evidence type="ECO:0000256" key="5">
    <source>
        <dbReference type="ARBA" id="ARBA00023136"/>
    </source>
</evidence>
<gene>
    <name evidence="8" type="ORF">B1813_17985</name>
</gene>
<keyword evidence="4 6" id="KW-1133">Transmembrane helix</keyword>
<dbReference type="InterPro" id="IPR020846">
    <property type="entry name" value="MFS_dom"/>
</dbReference>
<keyword evidence="5 6" id="KW-0472">Membrane</keyword>
<accession>A0A1V8ZZT9</accession>
<dbReference type="InterPro" id="IPR011701">
    <property type="entry name" value="MFS"/>
</dbReference>
<evidence type="ECO:0000259" key="7">
    <source>
        <dbReference type="PROSITE" id="PS50850"/>
    </source>
</evidence>
<dbReference type="STRING" id="1962155.B1813_17985"/>
<evidence type="ECO:0000256" key="4">
    <source>
        <dbReference type="ARBA" id="ARBA00022989"/>
    </source>
</evidence>
<dbReference type="Gene3D" id="1.20.1250.20">
    <property type="entry name" value="MFS general substrate transporter like domains"/>
    <property type="match status" value="1"/>
</dbReference>
<organism evidence="8 9">
    <name type="scientific">Saccharomonospora piscinae</name>
    <dbReference type="NCBI Taxonomy" id="687388"/>
    <lineage>
        <taxon>Bacteria</taxon>
        <taxon>Bacillati</taxon>
        <taxon>Actinomycetota</taxon>
        <taxon>Actinomycetes</taxon>
        <taxon>Pseudonocardiales</taxon>
        <taxon>Pseudonocardiaceae</taxon>
        <taxon>Saccharomonospora</taxon>
    </lineage>
</organism>
<feature type="transmembrane region" description="Helical" evidence="6">
    <location>
        <begin position="289"/>
        <end position="309"/>
    </location>
</feature>
<dbReference type="CDD" id="cd06173">
    <property type="entry name" value="MFS_MefA_like"/>
    <property type="match status" value="1"/>
</dbReference>
<evidence type="ECO:0000256" key="2">
    <source>
        <dbReference type="ARBA" id="ARBA00022475"/>
    </source>
</evidence>
<feature type="transmembrane region" description="Helical" evidence="6">
    <location>
        <begin position="354"/>
        <end position="373"/>
    </location>
</feature>
<dbReference type="InterPro" id="IPR036259">
    <property type="entry name" value="MFS_trans_sf"/>
</dbReference>
<dbReference type="PANTHER" id="PTHR23513">
    <property type="entry name" value="INTEGRAL MEMBRANE EFFLUX PROTEIN-RELATED"/>
    <property type="match status" value="1"/>
</dbReference>
<evidence type="ECO:0000256" key="6">
    <source>
        <dbReference type="SAM" id="Phobius"/>
    </source>
</evidence>
<dbReference type="PANTHER" id="PTHR23513:SF18">
    <property type="entry name" value="INTEGRAL MEMBRANE PROTEIN"/>
    <property type="match status" value="1"/>
</dbReference>
<dbReference type="AlphaFoldDB" id="A0A1V8ZZT9"/>
<feature type="transmembrane region" description="Helical" evidence="6">
    <location>
        <begin position="172"/>
        <end position="193"/>
    </location>
</feature>
<dbReference type="SUPFAM" id="SSF103473">
    <property type="entry name" value="MFS general substrate transporter"/>
    <property type="match status" value="1"/>
</dbReference>
<feature type="domain" description="Major facilitator superfamily (MFS) profile" evidence="7">
    <location>
        <begin position="17"/>
        <end position="408"/>
    </location>
</feature>
<keyword evidence="9" id="KW-1185">Reference proteome</keyword>